<gene>
    <name evidence="1" type="ORF">GCM10009777_02630</name>
</gene>
<proteinExistence type="predicted"/>
<sequence length="64" mass="6813">MRILELGDRPLEGGDGGGIHCARRLDAQAVWNSCTAAVNSGVQTLRGLDRCDGRRPMHPVDAAV</sequence>
<name>A0ABP5D4R3_9MICO</name>
<reference evidence="2" key="1">
    <citation type="journal article" date="2019" name="Int. J. Syst. Evol. Microbiol.">
        <title>The Global Catalogue of Microorganisms (GCM) 10K type strain sequencing project: providing services to taxonomists for standard genome sequencing and annotation.</title>
        <authorList>
            <consortium name="The Broad Institute Genomics Platform"/>
            <consortium name="The Broad Institute Genome Sequencing Center for Infectious Disease"/>
            <person name="Wu L."/>
            <person name="Ma J."/>
        </authorList>
    </citation>
    <scope>NUCLEOTIDE SEQUENCE [LARGE SCALE GENOMIC DNA]</scope>
    <source>
        <strain evidence="2">JCM 14902</strain>
    </source>
</reference>
<keyword evidence="2" id="KW-1185">Reference proteome</keyword>
<comment type="caution">
    <text evidence="1">The sequence shown here is derived from an EMBL/GenBank/DDBJ whole genome shotgun (WGS) entry which is preliminary data.</text>
</comment>
<dbReference type="Proteomes" id="UP001500326">
    <property type="component" value="Unassembled WGS sequence"/>
</dbReference>
<evidence type="ECO:0000313" key="2">
    <source>
        <dbReference type="Proteomes" id="UP001500326"/>
    </source>
</evidence>
<organism evidence="1 2">
    <name type="scientific">Microbacterium pumilum</name>
    <dbReference type="NCBI Taxonomy" id="344165"/>
    <lineage>
        <taxon>Bacteria</taxon>
        <taxon>Bacillati</taxon>
        <taxon>Actinomycetota</taxon>
        <taxon>Actinomycetes</taxon>
        <taxon>Micrococcales</taxon>
        <taxon>Microbacteriaceae</taxon>
        <taxon>Microbacterium</taxon>
    </lineage>
</organism>
<protein>
    <submittedName>
        <fullName evidence="1">Uncharacterized protein</fullName>
    </submittedName>
</protein>
<dbReference type="EMBL" id="BAAAOH010000001">
    <property type="protein sequence ID" value="GAA1973849.1"/>
    <property type="molecule type" value="Genomic_DNA"/>
</dbReference>
<evidence type="ECO:0000313" key="1">
    <source>
        <dbReference type="EMBL" id="GAA1973849.1"/>
    </source>
</evidence>
<accession>A0ABP5D4R3</accession>